<gene>
    <name evidence="2" type="ORF">SLEP1_g55560</name>
</gene>
<evidence type="ECO:0000313" key="2">
    <source>
        <dbReference type="EMBL" id="GKV48766.1"/>
    </source>
</evidence>
<evidence type="ECO:0008006" key="4">
    <source>
        <dbReference type="Google" id="ProtNLM"/>
    </source>
</evidence>
<dbReference type="Proteomes" id="UP001054252">
    <property type="component" value="Unassembled WGS sequence"/>
</dbReference>
<name>A0AAV5MFV2_9ROSI</name>
<keyword evidence="3" id="KW-1185">Reference proteome</keyword>
<organism evidence="2 3">
    <name type="scientific">Rubroshorea leprosula</name>
    <dbReference type="NCBI Taxonomy" id="152421"/>
    <lineage>
        <taxon>Eukaryota</taxon>
        <taxon>Viridiplantae</taxon>
        <taxon>Streptophyta</taxon>
        <taxon>Embryophyta</taxon>
        <taxon>Tracheophyta</taxon>
        <taxon>Spermatophyta</taxon>
        <taxon>Magnoliopsida</taxon>
        <taxon>eudicotyledons</taxon>
        <taxon>Gunneridae</taxon>
        <taxon>Pentapetalae</taxon>
        <taxon>rosids</taxon>
        <taxon>malvids</taxon>
        <taxon>Malvales</taxon>
        <taxon>Dipterocarpaceae</taxon>
        <taxon>Rubroshorea</taxon>
    </lineage>
</organism>
<feature type="signal peptide" evidence="1">
    <location>
        <begin position="1"/>
        <end position="22"/>
    </location>
</feature>
<keyword evidence="1" id="KW-0732">Signal</keyword>
<feature type="chain" id="PRO_5043349483" description="Secreted protein" evidence="1">
    <location>
        <begin position="23"/>
        <end position="79"/>
    </location>
</feature>
<dbReference type="EMBL" id="BPVZ01000269">
    <property type="protein sequence ID" value="GKV48766.1"/>
    <property type="molecule type" value="Genomic_DNA"/>
</dbReference>
<dbReference type="AlphaFoldDB" id="A0AAV5MFV2"/>
<accession>A0AAV5MFV2</accession>
<evidence type="ECO:0000256" key="1">
    <source>
        <dbReference type="SAM" id="SignalP"/>
    </source>
</evidence>
<comment type="caution">
    <text evidence="2">The sequence shown here is derived from an EMBL/GenBank/DDBJ whole genome shotgun (WGS) entry which is preliminary data.</text>
</comment>
<proteinExistence type="predicted"/>
<reference evidence="2 3" key="1">
    <citation type="journal article" date="2021" name="Commun. Biol.">
        <title>The genome of Shorea leprosula (Dipterocarpaceae) highlights the ecological relevance of drought in aseasonal tropical rainforests.</title>
        <authorList>
            <person name="Ng K.K.S."/>
            <person name="Kobayashi M.J."/>
            <person name="Fawcett J.A."/>
            <person name="Hatakeyama M."/>
            <person name="Paape T."/>
            <person name="Ng C.H."/>
            <person name="Ang C.C."/>
            <person name="Tnah L.H."/>
            <person name="Lee C.T."/>
            <person name="Nishiyama T."/>
            <person name="Sese J."/>
            <person name="O'Brien M.J."/>
            <person name="Copetti D."/>
            <person name="Mohd Noor M.I."/>
            <person name="Ong R.C."/>
            <person name="Putra M."/>
            <person name="Sireger I.Z."/>
            <person name="Indrioko S."/>
            <person name="Kosugi Y."/>
            <person name="Izuno A."/>
            <person name="Isagi Y."/>
            <person name="Lee S.L."/>
            <person name="Shimizu K.K."/>
        </authorList>
    </citation>
    <scope>NUCLEOTIDE SEQUENCE [LARGE SCALE GENOMIC DNA]</scope>
    <source>
        <strain evidence="2">214</strain>
    </source>
</reference>
<protein>
    <recommendedName>
        <fullName evidence="4">Secreted protein</fullName>
    </recommendedName>
</protein>
<sequence>MQICSAVVALFCAATFFDVVEAIAGQWRKGRKMSGEWLERVVDDGGWGQRGRWRKEICSVSVFLSLNSFYFLHSICSCY</sequence>
<evidence type="ECO:0000313" key="3">
    <source>
        <dbReference type="Proteomes" id="UP001054252"/>
    </source>
</evidence>